<reference evidence="2 3" key="1">
    <citation type="submission" date="2021-06" db="EMBL/GenBank/DDBJ databases">
        <title>Caerostris extrusa draft genome.</title>
        <authorList>
            <person name="Kono N."/>
            <person name="Arakawa K."/>
        </authorList>
    </citation>
    <scope>NUCLEOTIDE SEQUENCE [LARGE SCALE GENOMIC DNA]</scope>
</reference>
<keyword evidence="3" id="KW-1185">Reference proteome</keyword>
<dbReference type="AlphaFoldDB" id="A0AAV4MSY1"/>
<gene>
    <name evidence="2" type="ORF">CEXT_160271</name>
</gene>
<comment type="caution">
    <text evidence="2">The sequence shown here is derived from an EMBL/GenBank/DDBJ whole genome shotgun (WGS) entry which is preliminary data.</text>
</comment>
<evidence type="ECO:0000313" key="3">
    <source>
        <dbReference type="Proteomes" id="UP001054945"/>
    </source>
</evidence>
<proteinExistence type="predicted"/>
<feature type="region of interest" description="Disordered" evidence="1">
    <location>
        <begin position="1"/>
        <end position="30"/>
    </location>
</feature>
<dbReference type="EMBL" id="BPLR01020075">
    <property type="protein sequence ID" value="GIX74547.1"/>
    <property type="molecule type" value="Genomic_DNA"/>
</dbReference>
<name>A0AAV4MSY1_CAEEX</name>
<evidence type="ECO:0000313" key="2">
    <source>
        <dbReference type="EMBL" id="GIX74547.1"/>
    </source>
</evidence>
<evidence type="ECO:0000256" key="1">
    <source>
        <dbReference type="SAM" id="MobiDB-lite"/>
    </source>
</evidence>
<feature type="compositionally biased region" description="Polar residues" evidence="1">
    <location>
        <begin position="15"/>
        <end position="26"/>
    </location>
</feature>
<dbReference type="Proteomes" id="UP001054945">
    <property type="component" value="Unassembled WGS sequence"/>
</dbReference>
<sequence>MQNARAVEPFIRWTPSKTSQEVRPTSQAPPLPLQALLKGRSVSVWLGVLPEGRPPKEVVCPRKSADGFPRGCIDRRGKSPQLKSFAVAV</sequence>
<accession>A0AAV4MSY1</accession>
<organism evidence="2 3">
    <name type="scientific">Caerostris extrusa</name>
    <name type="common">Bark spider</name>
    <name type="synonym">Caerostris bankana</name>
    <dbReference type="NCBI Taxonomy" id="172846"/>
    <lineage>
        <taxon>Eukaryota</taxon>
        <taxon>Metazoa</taxon>
        <taxon>Ecdysozoa</taxon>
        <taxon>Arthropoda</taxon>
        <taxon>Chelicerata</taxon>
        <taxon>Arachnida</taxon>
        <taxon>Araneae</taxon>
        <taxon>Araneomorphae</taxon>
        <taxon>Entelegynae</taxon>
        <taxon>Araneoidea</taxon>
        <taxon>Araneidae</taxon>
        <taxon>Caerostris</taxon>
    </lineage>
</organism>
<protein>
    <submittedName>
        <fullName evidence="2">Uncharacterized protein</fullName>
    </submittedName>
</protein>